<sequence length="260" mass="27948">MNILLLSLFALPPVLGDCARFITSDGWDAKLSGSPGTEWLFDSPPAQVSNYTTCTEDFRAVNEGTERRCFDNSAQCKLIAEGGVSASARFSVPPINNNTKSLEAFFNVVAAAVMVNQKKSGFIDPVSANYQICGSIRNEYGEVGTGTPGYCLEIGSTAWIGYEPRYRCVNGTAQDCKNGPYESGQNVVVCGVADLPDGSLSLVENRTIGEGARRYTATDANPAIPREWTCDYESVGVTGFEVKPSYFGLIGLAMIIPFVL</sequence>
<evidence type="ECO:0000313" key="3">
    <source>
        <dbReference type="Proteomes" id="UP001373714"/>
    </source>
</evidence>
<dbReference type="InterPro" id="IPR045702">
    <property type="entry name" value="DUF6060"/>
</dbReference>
<dbReference type="AlphaFoldDB" id="A0AAV9UYF0"/>
<evidence type="ECO:0000313" key="2">
    <source>
        <dbReference type="EMBL" id="KAK6352563.1"/>
    </source>
</evidence>
<keyword evidence="3" id="KW-1185">Reference proteome</keyword>
<feature type="chain" id="PRO_5043687456" evidence="1">
    <location>
        <begin position="17"/>
        <end position="260"/>
    </location>
</feature>
<dbReference type="EMBL" id="JAVHNS010000006">
    <property type="protein sequence ID" value="KAK6352563.1"/>
    <property type="molecule type" value="Genomic_DNA"/>
</dbReference>
<gene>
    <name evidence="2" type="ORF">TWF730_009387</name>
</gene>
<feature type="signal peptide" evidence="1">
    <location>
        <begin position="1"/>
        <end position="16"/>
    </location>
</feature>
<reference evidence="2 3" key="1">
    <citation type="submission" date="2019-10" db="EMBL/GenBank/DDBJ databases">
        <authorList>
            <person name="Palmer J.M."/>
        </authorList>
    </citation>
    <scope>NUCLEOTIDE SEQUENCE [LARGE SCALE GENOMIC DNA]</scope>
    <source>
        <strain evidence="2 3">TWF730</strain>
    </source>
</reference>
<keyword evidence="1" id="KW-0732">Signal</keyword>
<protein>
    <submittedName>
        <fullName evidence="2">Uncharacterized protein</fullName>
    </submittedName>
</protein>
<comment type="caution">
    <text evidence="2">The sequence shown here is derived from an EMBL/GenBank/DDBJ whole genome shotgun (WGS) entry which is preliminary data.</text>
</comment>
<accession>A0AAV9UYF0</accession>
<dbReference type="Pfam" id="PF19535">
    <property type="entry name" value="DUF6060"/>
    <property type="match status" value="1"/>
</dbReference>
<proteinExistence type="predicted"/>
<dbReference type="Proteomes" id="UP001373714">
    <property type="component" value="Unassembled WGS sequence"/>
</dbReference>
<evidence type="ECO:0000256" key="1">
    <source>
        <dbReference type="SAM" id="SignalP"/>
    </source>
</evidence>
<name>A0AAV9UYF0_9PEZI</name>
<organism evidence="2 3">
    <name type="scientific">Orbilia blumenaviensis</name>
    <dbReference type="NCBI Taxonomy" id="1796055"/>
    <lineage>
        <taxon>Eukaryota</taxon>
        <taxon>Fungi</taxon>
        <taxon>Dikarya</taxon>
        <taxon>Ascomycota</taxon>
        <taxon>Pezizomycotina</taxon>
        <taxon>Orbiliomycetes</taxon>
        <taxon>Orbiliales</taxon>
        <taxon>Orbiliaceae</taxon>
        <taxon>Orbilia</taxon>
    </lineage>
</organism>